<keyword evidence="12" id="KW-1185">Reference proteome</keyword>
<sequence>MFKNRILNVVVIILVCVTLLVCAAAIVWMFVINKDNLLNTAGQAANLAAQTEARRLTAEEIVARTSLLDNVTTNLADKNHVVSISLAFQLDNERAYSEFETLKPLKIKPIVLKLLHTTHPDELFEENGFDNLAAQLMNEINPLLTLGKITQIDITSFVVDRL</sequence>
<evidence type="ECO:0000256" key="10">
    <source>
        <dbReference type="RuleBase" id="RU364125"/>
    </source>
</evidence>
<keyword evidence="8 10" id="KW-1133">Transmembrane helix</keyword>
<dbReference type="AlphaFoldDB" id="A0A916QFZ6"/>
<evidence type="ECO:0000256" key="9">
    <source>
        <dbReference type="ARBA" id="ARBA00023136"/>
    </source>
</evidence>
<keyword evidence="4 10" id="KW-1003">Cell membrane</keyword>
<dbReference type="GO" id="GO:0006935">
    <property type="term" value="P:chemotaxis"/>
    <property type="evidence" value="ECO:0007669"/>
    <property type="project" value="UniProtKB-KW"/>
</dbReference>
<reference evidence="11" key="2">
    <citation type="journal article" date="2021" name="Data Brief">
        <title>Draft genome sequence data of the facultative, thermophilic, xylanolytic bacterium Paenibacillus sp. strain DA-C8.</title>
        <authorList>
            <person name="Chhe C."/>
            <person name="Uke A."/>
            <person name="Baramee S."/>
            <person name="Ungkulpasvich U."/>
            <person name="Tachaapaikoon C."/>
            <person name="Pason P."/>
            <person name="Waeonukul R."/>
            <person name="Ratanakhanokchai K."/>
            <person name="Kosugi A."/>
        </authorList>
    </citation>
    <scope>NUCLEOTIDE SEQUENCE</scope>
    <source>
        <strain evidence="11">DA-C8</strain>
    </source>
</reference>
<proteinExistence type="inferred from homology"/>
<dbReference type="PANTHER" id="PTHR35091">
    <property type="entry name" value="FLAGELLAR PROTEIN FLIL"/>
    <property type="match status" value="1"/>
</dbReference>
<dbReference type="PANTHER" id="PTHR35091:SF2">
    <property type="entry name" value="FLAGELLAR PROTEIN FLIL"/>
    <property type="match status" value="1"/>
</dbReference>
<keyword evidence="6 10" id="KW-0812">Transmembrane</keyword>
<dbReference type="InterPro" id="IPR005503">
    <property type="entry name" value="FliL"/>
</dbReference>
<evidence type="ECO:0000256" key="7">
    <source>
        <dbReference type="ARBA" id="ARBA00022779"/>
    </source>
</evidence>
<accession>A0A916QFZ6</accession>
<comment type="similarity">
    <text evidence="3 10">Belongs to the FliL family.</text>
</comment>
<dbReference type="GO" id="GO:0005886">
    <property type="term" value="C:plasma membrane"/>
    <property type="evidence" value="ECO:0007669"/>
    <property type="project" value="UniProtKB-SubCell"/>
</dbReference>
<dbReference type="EMBL" id="BMAQ01000006">
    <property type="protein sequence ID" value="GFR37722.1"/>
    <property type="molecule type" value="Genomic_DNA"/>
</dbReference>
<keyword evidence="5 10" id="KW-0145">Chemotaxis</keyword>
<evidence type="ECO:0000256" key="3">
    <source>
        <dbReference type="ARBA" id="ARBA00008281"/>
    </source>
</evidence>
<gene>
    <name evidence="11" type="ORF">PRECH8_10180</name>
</gene>
<evidence type="ECO:0000256" key="8">
    <source>
        <dbReference type="ARBA" id="ARBA00022989"/>
    </source>
</evidence>
<reference evidence="11" key="1">
    <citation type="submission" date="2020-08" db="EMBL/GenBank/DDBJ databases">
        <authorList>
            <person name="Uke A."/>
            <person name="Chhe C."/>
            <person name="Baramee S."/>
            <person name="Kosugi A."/>
        </authorList>
    </citation>
    <scope>NUCLEOTIDE SEQUENCE</scope>
    <source>
        <strain evidence="11">DA-C8</strain>
    </source>
</reference>
<dbReference type="Proteomes" id="UP000654993">
    <property type="component" value="Unassembled WGS sequence"/>
</dbReference>
<organism evidence="11 12">
    <name type="scientific">Insulibacter thermoxylanivorax</name>
    <dbReference type="NCBI Taxonomy" id="2749268"/>
    <lineage>
        <taxon>Bacteria</taxon>
        <taxon>Bacillati</taxon>
        <taxon>Bacillota</taxon>
        <taxon>Bacilli</taxon>
        <taxon>Bacillales</taxon>
        <taxon>Paenibacillaceae</taxon>
        <taxon>Insulibacter</taxon>
    </lineage>
</organism>
<dbReference type="GO" id="GO:0071978">
    <property type="term" value="P:bacterial-type flagellum-dependent swarming motility"/>
    <property type="evidence" value="ECO:0007669"/>
    <property type="project" value="TreeGrafter"/>
</dbReference>
<feature type="transmembrane region" description="Helical" evidence="10">
    <location>
        <begin position="7"/>
        <end position="31"/>
    </location>
</feature>
<evidence type="ECO:0000256" key="2">
    <source>
        <dbReference type="ARBA" id="ARBA00004162"/>
    </source>
</evidence>
<evidence type="ECO:0000256" key="4">
    <source>
        <dbReference type="ARBA" id="ARBA00022475"/>
    </source>
</evidence>
<keyword evidence="7 10" id="KW-0283">Flagellar rotation</keyword>
<evidence type="ECO:0000313" key="12">
    <source>
        <dbReference type="Proteomes" id="UP000654993"/>
    </source>
</evidence>
<dbReference type="RefSeq" id="WP_200965997.1">
    <property type="nucleotide sequence ID" value="NZ_BMAQ01000006.1"/>
</dbReference>
<comment type="caution">
    <text evidence="11">The sequence shown here is derived from an EMBL/GenBank/DDBJ whole genome shotgun (WGS) entry which is preliminary data.</text>
</comment>
<comment type="subcellular location">
    <subcellularLocation>
        <location evidence="2">Cell membrane</location>
        <topology evidence="2">Single-pass membrane protein</topology>
    </subcellularLocation>
</comment>
<evidence type="ECO:0000313" key="11">
    <source>
        <dbReference type="EMBL" id="GFR37722.1"/>
    </source>
</evidence>
<name>A0A916QFZ6_9BACL</name>
<protein>
    <recommendedName>
        <fullName evidence="10">Flagellar protein FliL</fullName>
    </recommendedName>
</protein>
<dbReference type="Pfam" id="PF03748">
    <property type="entry name" value="FliL"/>
    <property type="match status" value="1"/>
</dbReference>
<comment type="function">
    <text evidence="1 10">Controls the rotational direction of flagella during chemotaxis.</text>
</comment>
<dbReference type="GO" id="GO:0009425">
    <property type="term" value="C:bacterial-type flagellum basal body"/>
    <property type="evidence" value="ECO:0007669"/>
    <property type="project" value="InterPro"/>
</dbReference>
<evidence type="ECO:0000256" key="1">
    <source>
        <dbReference type="ARBA" id="ARBA00002254"/>
    </source>
</evidence>
<evidence type="ECO:0000256" key="6">
    <source>
        <dbReference type="ARBA" id="ARBA00022692"/>
    </source>
</evidence>
<evidence type="ECO:0000256" key="5">
    <source>
        <dbReference type="ARBA" id="ARBA00022500"/>
    </source>
</evidence>
<keyword evidence="9 10" id="KW-0472">Membrane</keyword>